<sequence length="595" mass="67541">MMAGSKNMNYKICLETFMKIYFPSEKVDNSGKELLSNLLNDANSMLISQIEKDFSSVSKVNGQTFQHCARKAIDAIFPQELKAHALSEAYKQLVLLESGCILYKEADLETDDNAEVPRRSTRKDRESKIDEGPVRLFKSGITKMCPRVIPNVKVDSKAMGSLAYFIHSFNKIVAERASEKFGKKEELQPADLRQVLNEYLKDNVQKSAISEGNKSLALYESGLLEFKPRPVKVKKLSPKPKRESPKRLPKKRRSKSPQKVKLRIKKPIKSPIKSKRPSKVRKVSPKPKRKSPKRLPEAKKRKASSSPKRPSAPKKRRSKTPPKEKLRTRKPFKKVTEIKKPAKSPIKPKRPAKVKKLTAKRKHKSPKRLSDVKKRKASTSPKPSPKKRKVTRTPKRPSTPKKQISKTPARKKQRTKKPSKKVAKIKRPVKVPIKLKKLAKIKKLIHKRKRSVPKRPPAHKKRKVSKRPKRPSTPKKRRSTSPPKEKPRTKKPSKKILKSQSFAAAMSSCVLKAFSDIDISLAKDTASKFNQILEETCDALIKHSISHAAKSNELSTQDIEAALLKLFPPELAAHALSVATNAVSLYFEEMKRNRP</sequence>
<feature type="compositionally biased region" description="Basic residues" evidence="1">
    <location>
        <begin position="487"/>
        <end position="497"/>
    </location>
</feature>
<feature type="region of interest" description="Disordered" evidence="1">
    <location>
        <begin position="230"/>
        <end position="498"/>
    </location>
</feature>
<feature type="compositionally biased region" description="Basic residues" evidence="1">
    <location>
        <begin position="311"/>
        <end position="333"/>
    </location>
</feature>
<dbReference type="Proteomes" id="UP000807504">
    <property type="component" value="Unassembled WGS sequence"/>
</dbReference>
<comment type="caution">
    <text evidence="2">The sequence shown here is derived from an EMBL/GenBank/DDBJ whole genome shotgun (WGS) entry which is preliminary data.</text>
</comment>
<name>A0A8T0ELQ5_ARGBR</name>
<organism evidence="2 3">
    <name type="scientific">Argiope bruennichi</name>
    <name type="common">Wasp spider</name>
    <name type="synonym">Aranea bruennichi</name>
    <dbReference type="NCBI Taxonomy" id="94029"/>
    <lineage>
        <taxon>Eukaryota</taxon>
        <taxon>Metazoa</taxon>
        <taxon>Ecdysozoa</taxon>
        <taxon>Arthropoda</taxon>
        <taxon>Chelicerata</taxon>
        <taxon>Arachnida</taxon>
        <taxon>Araneae</taxon>
        <taxon>Araneomorphae</taxon>
        <taxon>Entelegynae</taxon>
        <taxon>Araneoidea</taxon>
        <taxon>Araneidae</taxon>
        <taxon>Argiope</taxon>
    </lineage>
</organism>
<feature type="compositionally biased region" description="Basic residues" evidence="1">
    <location>
        <begin position="408"/>
        <end position="479"/>
    </location>
</feature>
<evidence type="ECO:0000313" key="2">
    <source>
        <dbReference type="EMBL" id="KAF8774518.1"/>
    </source>
</evidence>
<dbReference type="AlphaFoldDB" id="A0A8T0ELQ5"/>
<dbReference type="SUPFAM" id="SSF47113">
    <property type="entry name" value="Histone-fold"/>
    <property type="match status" value="2"/>
</dbReference>
<evidence type="ECO:0008006" key="4">
    <source>
        <dbReference type="Google" id="ProtNLM"/>
    </source>
</evidence>
<reference evidence="2" key="2">
    <citation type="submission" date="2020-06" db="EMBL/GenBank/DDBJ databases">
        <authorList>
            <person name="Sheffer M."/>
        </authorList>
    </citation>
    <scope>NUCLEOTIDE SEQUENCE</scope>
</reference>
<dbReference type="Gene3D" id="1.10.20.10">
    <property type="entry name" value="Histone, subunit A"/>
    <property type="match status" value="2"/>
</dbReference>
<reference evidence="2" key="1">
    <citation type="journal article" date="2020" name="bioRxiv">
        <title>Chromosome-level reference genome of the European wasp spider Argiope bruennichi: a resource for studies on range expansion and evolutionary adaptation.</title>
        <authorList>
            <person name="Sheffer M.M."/>
            <person name="Hoppe A."/>
            <person name="Krehenwinkel H."/>
            <person name="Uhl G."/>
            <person name="Kuss A.W."/>
            <person name="Jensen L."/>
            <person name="Jensen C."/>
            <person name="Gillespie R.G."/>
            <person name="Hoff K.J."/>
            <person name="Prost S."/>
        </authorList>
    </citation>
    <scope>NUCLEOTIDE SEQUENCE</scope>
</reference>
<feature type="compositionally biased region" description="Basic residues" evidence="1">
    <location>
        <begin position="346"/>
        <end position="377"/>
    </location>
</feature>
<feature type="compositionally biased region" description="Basic residues" evidence="1">
    <location>
        <begin position="230"/>
        <end position="239"/>
    </location>
</feature>
<dbReference type="EMBL" id="JABXBU010002227">
    <property type="protein sequence ID" value="KAF8774518.1"/>
    <property type="molecule type" value="Genomic_DNA"/>
</dbReference>
<dbReference type="GO" id="GO:0046982">
    <property type="term" value="F:protein heterodimerization activity"/>
    <property type="evidence" value="ECO:0007669"/>
    <property type="project" value="InterPro"/>
</dbReference>
<keyword evidence="3" id="KW-1185">Reference proteome</keyword>
<evidence type="ECO:0000256" key="1">
    <source>
        <dbReference type="SAM" id="MobiDB-lite"/>
    </source>
</evidence>
<accession>A0A8T0ELQ5</accession>
<feature type="compositionally biased region" description="Basic residues" evidence="1">
    <location>
        <begin position="247"/>
        <end position="303"/>
    </location>
</feature>
<proteinExistence type="predicted"/>
<feature type="compositionally biased region" description="Basic residues" evidence="1">
    <location>
        <begin position="384"/>
        <end position="399"/>
    </location>
</feature>
<evidence type="ECO:0000313" key="3">
    <source>
        <dbReference type="Proteomes" id="UP000807504"/>
    </source>
</evidence>
<gene>
    <name evidence="2" type="ORF">HNY73_017058</name>
</gene>
<protein>
    <recommendedName>
        <fullName evidence="4">Histone H2A/H2B/H3 domain-containing protein</fullName>
    </recommendedName>
</protein>
<dbReference type="InterPro" id="IPR009072">
    <property type="entry name" value="Histone-fold"/>
</dbReference>